<protein>
    <submittedName>
        <fullName evidence="2">Saccharopine dehydrogenase family protein</fullName>
    </submittedName>
</protein>
<name>A0ABW4LB14_9MICO</name>
<dbReference type="PANTHER" id="PTHR12286:SF5">
    <property type="entry name" value="SACCHAROPINE DEHYDROGENASE-LIKE OXIDOREDUCTASE"/>
    <property type="match status" value="1"/>
</dbReference>
<evidence type="ECO:0000313" key="3">
    <source>
        <dbReference type="Proteomes" id="UP001597347"/>
    </source>
</evidence>
<organism evidence="2 3">
    <name type="scientific">Amnibacterium endophyticum</name>
    <dbReference type="NCBI Taxonomy" id="2109337"/>
    <lineage>
        <taxon>Bacteria</taxon>
        <taxon>Bacillati</taxon>
        <taxon>Actinomycetota</taxon>
        <taxon>Actinomycetes</taxon>
        <taxon>Micrococcales</taxon>
        <taxon>Microbacteriaceae</taxon>
        <taxon>Amnibacterium</taxon>
    </lineage>
</organism>
<gene>
    <name evidence="2" type="ORF">ACFSBI_04100</name>
</gene>
<evidence type="ECO:0000259" key="1">
    <source>
        <dbReference type="Pfam" id="PF03435"/>
    </source>
</evidence>
<dbReference type="RefSeq" id="WP_377932313.1">
    <property type="nucleotide sequence ID" value="NZ_JBHUEA010000004.1"/>
</dbReference>
<dbReference type="Pfam" id="PF03435">
    <property type="entry name" value="Sacchrp_dh_NADP"/>
    <property type="match status" value="1"/>
</dbReference>
<dbReference type="Proteomes" id="UP001597347">
    <property type="component" value="Unassembled WGS sequence"/>
</dbReference>
<sequence>MPEREFDVVLAGATGAAGRRAAAHLARRGADTRVALVGRSPDRLAALTEELGVDWPVLQADALDARALEALAERTRVVATAVGPFALLGMPLVEACADAGTHYCDLTGEILFMRASIDRVQERAAASGARIVHACGFDSVPSDLAVHLLARLAAEQDAGTPGRTRALVRGRGGIGGGTLDTARAQVDAVRSDPDAARVLADPDALTPAGADGRAEADRTRAFRDDLFGGWTAPWPLGPANMRVVRRSAALAGRDDGFRYDEGVPLGRSALSAVAAAGVAAGGRALIAGLGSPLVRPLLDGLLPSAGDVPAQRVLDAGWFRVDARTITGTGARLSARIAASLDPGYGATGALLAESALCLALDPLDSAPGVTTPSAAMGDRLVDRLRRAGFTAEARRHRAPARLGR</sequence>
<dbReference type="EMBL" id="JBHUEA010000004">
    <property type="protein sequence ID" value="MFD1720720.1"/>
    <property type="molecule type" value="Genomic_DNA"/>
</dbReference>
<dbReference type="InterPro" id="IPR036291">
    <property type="entry name" value="NAD(P)-bd_dom_sf"/>
</dbReference>
<comment type="caution">
    <text evidence="2">The sequence shown here is derived from an EMBL/GenBank/DDBJ whole genome shotgun (WGS) entry which is preliminary data.</text>
</comment>
<evidence type="ECO:0000313" key="2">
    <source>
        <dbReference type="EMBL" id="MFD1720720.1"/>
    </source>
</evidence>
<reference evidence="3" key="1">
    <citation type="journal article" date="2019" name="Int. J. Syst. Evol. Microbiol.">
        <title>The Global Catalogue of Microorganisms (GCM) 10K type strain sequencing project: providing services to taxonomists for standard genome sequencing and annotation.</title>
        <authorList>
            <consortium name="The Broad Institute Genomics Platform"/>
            <consortium name="The Broad Institute Genome Sequencing Center for Infectious Disease"/>
            <person name="Wu L."/>
            <person name="Ma J."/>
        </authorList>
    </citation>
    <scope>NUCLEOTIDE SEQUENCE [LARGE SCALE GENOMIC DNA]</scope>
    <source>
        <strain evidence="3">CGMCC 1.12471</strain>
    </source>
</reference>
<keyword evidence="3" id="KW-1185">Reference proteome</keyword>
<dbReference type="SUPFAM" id="SSF51735">
    <property type="entry name" value="NAD(P)-binding Rossmann-fold domains"/>
    <property type="match status" value="1"/>
</dbReference>
<accession>A0ABW4LB14</accession>
<feature type="domain" description="Saccharopine dehydrogenase NADP binding" evidence="1">
    <location>
        <begin position="8"/>
        <end position="129"/>
    </location>
</feature>
<dbReference type="Gene3D" id="3.40.50.720">
    <property type="entry name" value="NAD(P)-binding Rossmann-like Domain"/>
    <property type="match status" value="1"/>
</dbReference>
<proteinExistence type="predicted"/>
<dbReference type="InterPro" id="IPR051276">
    <property type="entry name" value="Saccharopine_DH-like_oxidrdct"/>
</dbReference>
<dbReference type="PANTHER" id="PTHR12286">
    <property type="entry name" value="SACCHAROPINE DEHYDROGENASE-LIKE OXIDOREDUCTASE"/>
    <property type="match status" value="1"/>
</dbReference>
<dbReference type="InterPro" id="IPR005097">
    <property type="entry name" value="Sacchrp_dh_NADP-bd"/>
</dbReference>